<feature type="domain" description="Ionotropic glutamate receptor L-glutamate and glycine-binding" evidence="15">
    <location>
        <begin position="10"/>
        <end position="66"/>
    </location>
</feature>
<dbReference type="EMBL" id="JASPKZ010007247">
    <property type="protein sequence ID" value="KAJ9585825.1"/>
    <property type="molecule type" value="Genomic_DNA"/>
</dbReference>
<dbReference type="PANTHER" id="PTHR42643">
    <property type="entry name" value="IONOTROPIC RECEPTOR 20A-RELATED"/>
    <property type="match status" value="1"/>
</dbReference>
<keyword evidence="17" id="KW-1185">Reference proteome</keyword>
<evidence type="ECO:0000256" key="11">
    <source>
        <dbReference type="ARBA" id="ARBA00023286"/>
    </source>
</evidence>
<comment type="similarity">
    <text evidence="2">Belongs to the glutamate-gated ion channel (TC 1.A.10.1) family.</text>
</comment>
<comment type="caution">
    <text evidence="16">The sequence shown here is derived from an EMBL/GenBank/DDBJ whole genome shotgun (WGS) entry which is preliminary data.</text>
</comment>
<evidence type="ECO:0000313" key="16">
    <source>
        <dbReference type="EMBL" id="KAJ9585825.1"/>
    </source>
</evidence>
<organism evidence="16 17">
    <name type="scientific">Diploptera punctata</name>
    <name type="common">Pacific beetle cockroach</name>
    <dbReference type="NCBI Taxonomy" id="6984"/>
    <lineage>
        <taxon>Eukaryota</taxon>
        <taxon>Metazoa</taxon>
        <taxon>Ecdysozoa</taxon>
        <taxon>Arthropoda</taxon>
        <taxon>Hexapoda</taxon>
        <taxon>Insecta</taxon>
        <taxon>Pterygota</taxon>
        <taxon>Neoptera</taxon>
        <taxon>Polyneoptera</taxon>
        <taxon>Dictyoptera</taxon>
        <taxon>Blattodea</taxon>
        <taxon>Blaberoidea</taxon>
        <taxon>Blaberidae</taxon>
        <taxon>Diplopterinae</taxon>
        <taxon>Diploptera</taxon>
    </lineage>
</organism>
<proteinExistence type="inferred from homology"/>
<dbReference type="GO" id="GO:0005886">
    <property type="term" value="C:plasma membrane"/>
    <property type="evidence" value="ECO:0007669"/>
    <property type="project" value="UniProtKB-SubCell"/>
</dbReference>
<evidence type="ECO:0000256" key="13">
    <source>
        <dbReference type="SAM" id="Phobius"/>
    </source>
</evidence>
<evidence type="ECO:0000256" key="9">
    <source>
        <dbReference type="ARBA" id="ARBA00023170"/>
    </source>
</evidence>
<dbReference type="Pfam" id="PF10613">
    <property type="entry name" value="Lig_chan-Glu_bd"/>
    <property type="match status" value="1"/>
</dbReference>
<dbReference type="InterPro" id="IPR052192">
    <property type="entry name" value="Insect_Ionotropic_Sensory_Rcpt"/>
</dbReference>
<evidence type="ECO:0000256" key="5">
    <source>
        <dbReference type="ARBA" id="ARBA00022692"/>
    </source>
</evidence>
<comment type="subcellular location">
    <subcellularLocation>
        <location evidence="1">Cell membrane</location>
        <topology evidence="1">Multi-pass membrane protein</topology>
    </subcellularLocation>
</comment>
<keyword evidence="6 13" id="KW-1133">Transmembrane helix</keyword>
<evidence type="ECO:0000256" key="1">
    <source>
        <dbReference type="ARBA" id="ARBA00004651"/>
    </source>
</evidence>
<feature type="domain" description="Ionotropic glutamate receptor C-terminal" evidence="14">
    <location>
        <begin position="95"/>
        <end position="251"/>
    </location>
</feature>
<dbReference type="InterPro" id="IPR001320">
    <property type="entry name" value="Iontro_rcpt_C"/>
</dbReference>
<reference evidence="16" key="2">
    <citation type="submission" date="2023-05" db="EMBL/GenBank/DDBJ databases">
        <authorList>
            <person name="Fouks B."/>
        </authorList>
    </citation>
    <scope>NUCLEOTIDE SEQUENCE</scope>
    <source>
        <strain evidence="16">Stay&amp;Tobe</strain>
        <tissue evidence="16">Testes</tissue>
    </source>
</reference>
<evidence type="ECO:0000256" key="3">
    <source>
        <dbReference type="ARBA" id="ARBA00022448"/>
    </source>
</evidence>
<evidence type="ECO:0000313" key="17">
    <source>
        <dbReference type="Proteomes" id="UP001233999"/>
    </source>
</evidence>
<evidence type="ECO:0000256" key="10">
    <source>
        <dbReference type="ARBA" id="ARBA00023180"/>
    </source>
</evidence>
<evidence type="ECO:0000256" key="7">
    <source>
        <dbReference type="ARBA" id="ARBA00023065"/>
    </source>
</evidence>
<dbReference type="Pfam" id="PF00060">
    <property type="entry name" value="Lig_chan"/>
    <property type="match status" value="1"/>
</dbReference>
<evidence type="ECO:0000256" key="8">
    <source>
        <dbReference type="ARBA" id="ARBA00023136"/>
    </source>
</evidence>
<dbReference type="GO" id="GO:0050906">
    <property type="term" value="P:detection of stimulus involved in sensory perception"/>
    <property type="evidence" value="ECO:0007669"/>
    <property type="project" value="UniProtKB-ARBA"/>
</dbReference>
<feature type="transmembrane region" description="Helical" evidence="13">
    <location>
        <begin position="152"/>
        <end position="176"/>
    </location>
</feature>
<accession>A0AAD7ZSJ9</accession>
<feature type="transmembrane region" description="Helical" evidence="13">
    <location>
        <begin position="94"/>
        <end position="114"/>
    </location>
</feature>
<dbReference type="GO" id="GO:0015276">
    <property type="term" value="F:ligand-gated monoatomic ion channel activity"/>
    <property type="evidence" value="ECO:0007669"/>
    <property type="project" value="InterPro"/>
</dbReference>
<keyword evidence="7" id="KW-0406">Ion transport</keyword>
<keyword evidence="12" id="KW-0407">Ion channel</keyword>
<protein>
    <recommendedName>
        <fullName evidence="18">Ionotropic receptor</fullName>
    </recommendedName>
</protein>
<evidence type="ECO:0000259" key="14">
    <source>
        <dbReference type="Pfam" id="PF00060"/>
    </source>
</evidence>
<keyword evidence="11" id="KW-1071">Ligand-gated ion channel</keyword>
<dbReference type="InterPro" id="IPR019594">
    <property type="entry name" value="Glu/Gly-bd"/>
</dbReference>
<keyword evidence="10" id="KW-0325">Glycoprotein</keyword>
<keyword evidence="8 13" id="KW-0472">Membrane</keyword>
<evidence type="ECO:0000259" key="15">
    <source>
        <dbReference type="Pfam" id="PF10613"/>
    </source>
</evidence>
<sequence>MSTGYYRTEYYRPKNGTWGVALKNGSWDGMIGEIISNKVDVGVSDFLMTSERMAVIDYLPPLIDTGQRTYVFIRKSNYNHLEWDAYIFPFTSQLWITVAATLLLITTCSLVNWVTLRGKLVYHSFLDNISVMIGIFLQQGDSALPRYGSARVIYITAHMVLTVMAAAYSGALVSFLSARHYKLPFTSFQGLLDGRYRLGVLQGSAQFTYLYDSVDPVLRNVYSRMIQPELDKMPVNITMGMERVCKLNKYSFMVELDNAQGVMRKLHCDIVKLPQTVIPATMSIIVPKKFPYRSILGKNVMRMRRTGILQRLRNLNIPPRKEVHDIQVADLHLGSVLPILLLLLAGIVTSSFLLLLEMLFNLLYLFCRRRWDLFLARKIKYPSNRLYIKIPSSNQVS</sequence>
<evidence type="ECO:0008006" key="18">
    <source>
        <dbReference type="Google" id="ProtNLM"/>
    </source>
</evidence>
<evidence type="ECO:0000256" key="6">
    <source>
        <dbReference type="ARBA" id="ARBA00022989"/>
    </source>
</evidence>
<evidence type="ECO:0000256" key="4">
    <source>
        <dbReference type="ARBA" id="ARBA00022475"/>
    </source>
</evidence>
<keyword evidence="9" id="KW-0675">Receptor</keyword>
<keyword evidence="3" id="KW-0813">Transport</keyword>
<evidence type="ECO:0000256" key="12">
    <source>
        <dbReference type="ARBA" id="ARBA00023303"/>
    </source>
</evidence>
<reference evidence="16" key="1">
    <citation type="journal article" date="2023" name="IScience">
        <title>Live-bearing cockroach genome reveals convergent evolutionary mechanisms linked to viviparity in insects and beyond.</title>
        <authorList>
            <person name="Fouks B."/>
            <person name="Harrison M.C."/>
            <person name="Mikhailova A.A."/>
            <person name="Marchal E."/>
            <person name="English S."/>
            <person name="Carruthers M."/>
            <person name="Jennings E.C."/>
            <person name="Chiamaka E.L."/>
            <person name="Frigard R.A."/>
            <person name="Pippel M."/>
            <person name="Attardo G.M."/>
            <person name="Benoit J.B."/>
            <person name="Bornberg-Bauer E."/>
            <person name="Tobe S.S."/>
        </authorList>
    </citation>
    <scope>NUCLEOTIDE SEQUENCE</scope>
    <source>
        <strain evidence="16">Stay&amp;Tobe</strain>
    </source>
</reference>
<evidence type="ECO:0000256" key="2">
    <source>
        <dbReference type="ARBA" id="ARBA00008685"/>
    </source>
</evidence>
<dbReference type="PANTHER" id="PTHR42643:SF30">
    <property type="entry name" value="IONOTROPIC RECEPTOR 40A-RELATED"/>
    <property type="match status" value="1"/>
</dbReference>
<dbReference type="Gene3D" id="3.40.190.10">
    <property type="entry name" value="Periplasmic binding protein-like II"/>
    <property type="match status" value="3"/>
</dbReference>
<feature type="transmembrane region" description="Helical" evidence="13">
    <location>
        <begin position="339"/>
        <end position="367"/>
    </location>
</feature>
<keyword evidence="5 13" id="KW-0812">Transmembrane</keyword>
<dbReference type="Proteomes" id="UP001233999">
    <property type="component" value="Unassembled WGS sequence"/>
</dbReference>
<keyword evidence="4" id="KW-1003">Cell membrane</keyword>
<name>A0AAD7ZSJ9_DIPPU</name>
<dbReference type="SUPFAM" id="SSF53850">
    <property type="entry name" value="Periplasmic binding protein-like II"/>
    <property type="match status" value="1"/>
</dbReference>
<dbReference type="AlphaFoldDB" id="A0AAD7ZSJ9"/>
<gene>
    <name evidence="16" type="ORF">L9F63_020527</name>
</gene>